<reference evidence="2 3" key="1">
    <citation type="journal article" date="2023" name="G3 (Bethesda)">
        <title>A chromosome-length genome assembly and annotation of blackberry (Rubus argutus, cv. 'Hillquist').</title>
        <authorList>
            <person name="Bruna T."/>
            <person name="Aryal R."/>
            <person name="Dudchenko O."/>
            <person name="Sargent D.J."/>
            <person name="Mead D."/>
            <person name="Buti M."/>
            <person name="Cavallini A."/>
            <person name="Hytonen T."/>
            <person name="Andres J."/>
            <person name="Pham M."/>
            <person name="Weisz D."/>
            <person name="Mascagni F."/>
            <person name="Usai G."/>
            <person name="Natali L."/>
            <person name="Bassil N."/>
            <person name="Fernandez G.E."/>
            <person name="Lomsadze A."/>
            <person name="Armour M."/>
            <person name="Olukolu B."/>
            <person name="Poorten T."/>
            <person name="Britton C."/>
            <person name="Davik J."/>
            <person name="Ashrafi H."/>
            <person name="Aiden E.L."/>
            <person name="Borodovsky M."/>
            <person name="Worthington M."/>
        </authorList>
    </citation>
    <scope>NUCLEOTIDE SEQUENCE [LARGE SCALE GENOMIC DNA]</scope>
    <source>
        <strain evidence="2">PI 553951</strain>
    </source>
</reference>
<keyword evidence="3" id="KW-1185">Reference proteome</keyword>
<proteinExistence type="predicted"/>
<gene>
    <name evidence="2" type="ORF">M0R45_019257</name>
</gene>
<protein>
    <submittedName>
        <fullName evidence="2">Uncharacterized protein</fullName>
    </submittedName>
</protein>
<organism evidence="2 3">
    <name type="scientific">Rubus argutus</name>
    <name type="common">Southern blackberry</name>
    <dbReference type="NCBI Taxonomy" id="59490"/>
    <lineage>
        <taxon>Eukaryota</taxon>
        <taxon>Viridiplantae</taxon>
        <taxon>Streptophyta</taxon>
        <taxon>Embryophyta</taxon>
        <taxon>Tracheophyta</taxon>
        <taxon>Spermatophyta</taxon>
        <taxon>Magnoliopsida</taxon>
        <taxon>eudicotyledons</taxon>
        <taxon>Gunneridae</taxon>
        <taxon>Pentapetalae</taxon>
        <taxon>rosids</taxon>
        <taxon>fabids</taxon>
        <taxon>Rosales</taxon>
        <taxon>Rosaceae</taxon>
        <taxon>Rosoideae</taxon>
        <taxon>Rosoideae incertae sedis</taxon>
        <taxon>Rubus</taxon>
    </lineage>
</organism>
<name>A0AAW1X7A5_RUBAR</name>
<dbReference type="EMBL" id="JBEDUW010000004">
    <property type="protein sequence ID" value="KAK9932006.1"/>
    <property type="molecule type" value="Genomic_DNA"/>
</dbReference>
<dbReference type="Proteomes" id="UP001457282">
    <property type="component" value="Unassembled WGS sequence"/>
</dbReference>
<evidence type="ECO:0000256" key="1">
    <source>
        <dbReference type="SAM" id="MobiDB-lite"/>
    </source>
</evidence>
<evidence type="ECO:0000313" key="3">
    <source>
        <dbReference type="Proteomes" id="UP001457282"/>
    </source>
</evidence>
<dbReference type="AlphaFoldDB" id="A0AAW1X7A5"/>
<evidence type="ECO:0000313" key="2">
    <source>
        <dbReference type="EMBL" id="KAK9932006.1"/>
    </source>
</evidence>
<accession>A0AAW1X7A5</accession>
<sequence>MATETPRCKAGGGMSDGGGLEKRTGLGRFGSQQTLRETAMDVVWAKHGSRTRAAGAASTAELLGREAHGKARQNLGSRIVMWCHGRLTRQ</sequence>
<comment type="caution">
    <text evidence="2">The sequence shown here is derived from an EMBL/GenBank/DDBJ whole genome shotgun (WGS) entry which is preliminary data.</text>
</comment>
<feature type="region of interest" description="Disordered" evidence="1">
    <location>
        <begin position="1"/>
        <end position="26"/>
    </location>
</feature>